<accession>A0A0H2RGK7</accession>
<dbReference type="AlphaFoldDB" id="A0A0H2RGK7"/>
<reference evidence="2 3" key="1">
    <citation type="submission" date="2015-04" db="EMBL/GenBank/DDBJ databases">
        <title>Complete genome sequence of Schizopora paradoxa KUC8140, a cosmopolitan wood degrader in East Asia.</title>
        <authorList>
            <consortium name="DOE Joint Genome Institute"/>
            <person name="Min B."/>
            <person name="Park H."/>
            <person name="Jang Y."/>
            <person name="Kim J.-J."/>
            <person name="Kim K.H."/>
            <person name="Pangilinan J."/>
            <person name="Lipzen A."/>
            <person name="Riley R."/>
            <person name="Grigoriev I.V."/>
            <person name="Spatafora J.W."/>
            <person name="Choi I.-G."/>
        </authorList>
    </citation>
    <scope>NUCLEOTIDE SEQUENCE [LARGE SCALE GENOMIC DNA]</scope>
    <source>
        <strain evidence="2 3">KUC8140</strain>
    </source>
</reference>
<dbReference type="Proteomes" id="UP000053477">
    <property type="component" value="Unassembled WGS sequence"/>
</dbReference>
<feature type="region of interest" description="Disordered" evidence="1">
    <location>
        <begin position="634"/>
        <end position="670"/>
    </location>
</feature>
<evidence type="ECO:0000256" key="1">
    <source>
        <dbReference type="SAM" id="MobiDB-lite"/>
    </source>
</evidence>
<dbReference type="OrthoDB" id="3052721at2759"/>
<evidence type="ECO:0000313" key="3">
    <source>
        <dbReference type="Proteomes" id="UP000053477"/>
    </source>
</evidence>
<feature type="compositionally biased region" description="Basic and acidic residues" evidence="1">
    <location>
        <begin position="657"/>
        <end position="670"/>
    </location>
</feature>
<protein>
    <submittedName>
        <fullName evidence="2">Uncharacterized protein</fullName>
    </submittedName>
</protein>
<organism evidence="2 3">
    <name type="scientific">Schizopora paradoxa</name>
    <dbReference type="NCBI Taxonomy" id="27342"/>
    <lineage>
        <taxon>Eukaryota</taxon>
        <taxon>Fungi</taxon>
        <taxon>Dikarya</taxon>
        <taxon>Basidiomycota</taxon>
        <taxon>Agaricomycotina</taxon>
        <taxon>Agaricomycetes</taxon>
        <taxon>Hymenochaetales</taxon>
        <taxon>Schizoporaceae</taxon>
        <taxon>Schizopora</taxon>
    </lineage>
</organism>
<proteinExistence type="predicted"/>
<evidence type="ECO:0000313" key="2">
    <source>
        <dbReference type="EMBL" id="KLO04071.1"/>
    </source>
</evidence>
<dbReference type="InParanoid" id="A0A0H2RGK7"/>
<keyword evidence="3" id="KW-1185">Reference proteome</keyword>
<feature type="non-terminal residue" evidence="2">
    <location>
        <position position="670"/>
    </location>
</feature>
<sequence>MGFGKLMDKGRYIPQARAITVELLRGGCSQRSIGRTVKRVGELLGVPLKHEMSRRTVRRCVIEAGVAATVQVGYMLAQATAATISMDGTTDRKINYESRHIAIQLTASGEFKLFFLGVDASTDHSSETQLAGWIEKWNEIAAVYNASPLAKRSGVELNVGEVAGKLTGMNGDHAADQKKTFALMFKWKITETKRSMGMKRLCEMSVDELLELYLPRLLAKIEDVNAERGEGAWVNTLTAEERAKHESDVQREVALEIGEELYDELPQEEKAIYELFFRGGCCMHKDLNAVKGGTKGLEAFWALVNIFPILLANKDNAAVLNDPSAENTDAWAHAATSSGRGAAKALALLGAICKNNDTKKGQQRVFRFFFEHVLGYPVDFPDVSNTRYGSYCDAAAMVISYLPVFIAFMSFVRDKKEKPGLTNLEQNVLNALQDPPTIVEMCAYAMYGQIVSKPYSAAVRGTAGERTGVLDLGPLHLRLLLHLQKLIDAPSLIFSRTSCMEDSHLDGQIWEQPEVYYGIRALSEKLEHFEGAMRAFLVGALSTWQRFAEEYREGGAVALASPQDRARAWMPRTNCINEGALGAKRVYARKNPKGTDATFNDLKMYIDNDTSAFMETHFVDEDYAYLRKVARERDKEPRQQKINMRLAEYNKNNAAQNREKAAKKQQKIDD</sequence>
<name>A0A0H2RGK7_9AGAM</name>
<dbReference type="STRING" id="27342.A0A0H2RGK7"/>
<dbReference type="EMBL" id="KQ086729">
    <property type="protein sequence ID" value="KLO04071.1"/>
    <property type="molecule type" value="Genomic_DNA"/>
</dbReference>
<gene>
    <name evidence="2" type="ORF">SCHPADRAFT_841053</name>
</gene>